<evidence type="ECO:0000313" key="3">
    <source>
        <dbReference type="Proteomes" id="UP000647339"/>
    </source>
</evidence>
<name>A0ABQ1V9Q6_9BACT</name>
<accession>A0ABQ1V9Q6</accession>
<sequence>MKIKLMILMILGALACGNPVRAQSQEAVQLVLNFEKLHQLKQILQDMYKGYHLLSTGYKTVKGIAEGDYKLHEAFLDGMLAVSPEVRRYYRIAEIVRYQQLISQEYTATYRQLSRDGKMGLAELEYLSSVYRHLFKESLKSLDELAMVLTAGKLRMDDHERIEAIDRVFGEMQSMLVFVRRTNSKVKMLNEQRKQLENDLIKTWNQWK</sequence>
<feature type="signal peptide" evidence="1">
    <location>
        <begin position="1"/>
        <end position="22"/>
    </location>
</feature>
<evidence type="ECO:0000256" key="1">
    <source>
        <dbReference type="SAM" id="SignalP"/>
    </source>
</evidence>
<organism evidence="2 3">
    <name type="scientific">Echinicola rosea</name>
    <dbReference type="NCBI Taxonomy" id="1807691"/>
    <lineage>
        <taxon>Bacteria</taxon>
        <taxon>Pseudomonadati</taxon>
        <taxon>Bacteroidota</taxon>
        <taxon>Cytophagia</taxon>
        <taxon>Cytophagales</taxon>
        <taxon>Cyclobacteriaceae</taxon>
        <taxon>Echinicola</taxon>
    </lineage>
</organism>
<proteinExistence type="predicted"/>
<comment type="caution">
    <text evidence="2">The sequence shown here is derived from an EMBL/GenBank/DDBJ whole genome shotgun (WGS) entry which is preliminary data.</text>
</comment>
<feature type="chain" id="PRO_5045708509" description="TerB family tellurite resistance protein" evidence="1">
    <location>
        <begin position="23"/>
        <end position="208"/>
    </location>
</feature>
<dbReference type="PROSITE" id="PS51257">
    <property type="entry name" value="PROKAR_LIPOPROTEIN"/>
    <property type="match status" value="1"/>
</dbReference>
<keyword evidence="1" id="KW-0732">Signal</keyword>
<reference evidence="3" key="1">
    <citation type="journal article" date="2019" name="Int. J. Syst. Evol. Microbiol.">
        <title>The Global Catalogue of Microorganisms (GCM) 10K type strain sequencing project: providing services to taxonomists for standard genome sequencing and annotation.</title>
        <authorList>
            <consortium name="The Broad Institute Genomics Platform"/>
            <consortium name="The Broad Institute Genome Sequencing Center for Infectious Disease"/>
            <person name="Wu L."/>
            <person name="Ma J."/>
        </authorList>
    </citation>
    <scope>NUCLEOTIDE SEQUENCE [LARGE SCALE GENOMIC DNA]</scope>
    <source>
        <strain evidence="3">CGMCC 1.15407</strain>
    </source>
</reference>
<gene>
    <name evidence="2" type="ORF">GCM10011339_35780</name>
</gene>
<protein>
    <recommendedName>
        <fullName evidence="4">TerB family tellurite resistance protein</fullName>
    </recommendedName>
</protein>
<dbReference type="Proteomes" id="UP000647339">
    <property type="component" value="Unassembled WGS sequence"/>
</dbReference>
<evidence type="ECO:0008006" key="4">
    <source>
        <dbReference type="Google" id="ProtNLM"/>
    </source>
</evidence>
<dbReference type="RefSeq" id="WP_137404371.1">
    <property type="nucleotide sequence ID" value="NZ_BMIU01000021.1"/>
</dbReference>
<dbReference type="EMBL" id="BMIU01000021">
    <property type="protein sequence ID" value="GGF44146.1"/>
    <property type="molecule type" value="Genomic_DNA"/>
</dbReference>
<evidence type="ECO:0000313" key="2">
    <source>
        <dbReference type="EMBL" id="GGF44146.1"/>
    </source>
</evidence>
<keyword evidence="3" id="KW-1185">Reference proteome</keyword>